<dbReference type="PANTHER" id="PTHR36017">
    <property type="entry name" value="EMBRYO DEFECTIVE 1381"/>
    <property type="match status" value="1"/>
</dbReference>
<sequence length="110" mass="12659">MDDKESTFEEIIDAYLAYLQVTFVNPAMDNALSILQKFALDAQKGKIVKDKIRFGAPWKHPPRKDDPFLRSEWEKLQLMDFIQSLVSAEFGVCLSFSCFKLLIILVVKNT</sequence>
<dbReference type="PANTHER" id="PTHR36017:SF1">
    <property type="entry name" value="EMBRYO DEFECTIVE 1381"/>
    <property type="match status" value="1"/>
</dbReference>
<evidence type="ECO:0000256" key="1">
    <source>
        <dbReference type="SAM" id="Phobius"/>
    </source>
</evidence>
<name>A0A9R1WVC2_LACSA</name>
<feature type="transmembrane region" description="Helical" evidence="1">
    <location>
        <begin position="81"/>
        <end position="107"/>
    </location>
</feature>
<organism evidence="2 3">
    <name type="scientific">Lactuca sativa</name>
    <name type="common">Garden lettuce</name>
    <dbReference type="NCBI Taxonomy" id="4236"/>
    <lineage>
        <taxon>Eukaryota</taxon>
        <taxon>Viridiplantae</taxon>
        <taxon>Streptophyta</taxon>
        <taxon>Embryophyta</taxon>
        <taxon>Tracheophyta</taxon>
        <taxon>Spermatophyta</taxon>
        <taxon>Magnoliopsida</taxon>
        <taxon>eudicotyledons</taxon>
        <taxon>Gunneridae</taxon>
        <taxon>Pentapetalae</taxon>
        <taxon>asterids</taxon>
        <taxon>campanulids</taxon>
        <taxon>Asterales</taxon>
        <taxon>Asteraceae</taxon>
        <taxon>Cichorioideae</taxon>
        <taxon>Cichorieae</taxon>
        <taxon>Lactucinae</taxon>
        <taxon>Lactuca</taxon>
    </lineage>
</organism>
<evidence type="ECO:0000313" key="3">
    <source>
        <dbReference type="Proteomes" id="UP000235145"/>
    </source>
</evidence>
<keyword evidence="1" id="KW-1133">Transmembrane helix</keyword>
<proteinExistence type="predicted"/>
<gene>
    <name evidence="2" type="ORF">LSAT_V11C800406570</name>
</gene>
<protein>
    <submittedName>
        <fullName evidence="2">Uncharacterized protein</fullName>
    </submittedName>
</protein>
<evidence type="ECO:0000313" key="2">
    <source>
        <dbReference type="EMBL" id="KAJ0190375.1"/>
    </source>
</evidence>
<dbReference type="Proteomes" id="UP000235145">
    <property type="component" value="Unassembled WGS sequence"/>
</dbReference>
<keyword evidence="3" id="KW-1185">Reference proteome</keyword>
<reference evidence="2 3" key="1">
    <citation type="journal article" date="2017" name="Nat. Commun.">
        <title>Genome assembly with in vitro proximity ligation data and whole-genome triplication in lettuce.</title>
        <authorList>
            <person name="Reyes-Chin-Wo S."/>
            <person name="Wang Z."/>
            <person name="Yang X."/>
            <person name="Kozik A."/>
            <person name="Arikit S."/>
            <person name="Song C."/>
            <person name="Xia L."/>
            <person name="Froenicke L."/>
            <person name="Lavelle D.O."/>
            <person name="Truco M.J."/>
            <person name="Xia R."/>
            <person name="Zhu S."/>
            <person name="Xu C."/>
            <person name="Xu H."/>
            <person name="Xu X."/>
            <person name="Cox K."/>
            <person name="Korf I."/>
            <person name="Meyers B.C."/>
            <person name="Michelmore R.W."/>
        </authorList>
    </citation>
    <scope>NUCLEOTIDE SEQUENCE [LARGE SCALE GENOMIC DNA]</scope>
    <source>
        <strain evidence="3">cv. Salinas</strain>
        <tissue evidence="2">Seedlings</tissue>
    </source>
</reference>
<keyword evidence="1" id="KW-0472">Membrane</keyword>
<comment type="caution">
    <text evidence="2">The sequence shown here is derived from an EMBL/GenBank/DDBJ whole genome shotgun (WGS) entry which is preliminary data.</text>
</comment>
<dbReference type="EMBL" id="NBSK02000008">
    <property type="protein sequence ID" value="KAJ0190375.1"/>
    <property type="molecule type" value="Genomic_DNA"/>
</dbReference>
<accession>A0A9R1WVC2</accession>
<keyword evidence="1" id="KW-0812">Transmembrane</keyword>
<dbReference type="AlphaFoldDB" id="A0A9R1WVC2"/>